<keyword evidence="2" id="KW-0472">Membrane</keyword>
<feature type="transmembrane region" description="Helical" evidence="2">
    <location>
        <begin position="20"/>
        <end position="37"/>
    </location>
</feature>
<feature type="compositionally biased region" description="Basic and acidic residues" evidence="1">
    <location>
        <begin position="136"/>
        <end position="179"/>
    </location>
</feature>
<protein>
    <submittedName>
        <fullName evidence="3">Uncharacterized protein</fullName>
    </submittedName>
</protein>
<keyword evidence="2" id="KW-0812">Transmembrane</keyword>
<dbReference type="PANTHER" id="PTHR33700:SF4">
    <property type="entry name" value="MYB-LIKE PROTEIN X"/>
    <property type="match status" value="1"/>
</dbReference>
<organism evidence="3 4">
    <name type="scientific">Kingdonia uniflora</name>
    <dbReference type="NCBI Taxonomy" id="39325"/>
    <lineage>
        <taxon>Eukaryota</taxon>
        <taxon>Viridiplantae</taxon>
        <taxon>Streptophyta</taxon>
        <taxon>Embryophyta</taxon>
        <taxon>Tracheophyta</taxon>
        <taxon>Spermatophyta</taxon>
        <taxon>Magnoliopsida</taxon>
        <taxon>Ranunculales</taxon>
        <taxon>Circaeasteraceae</taxon>
        <taxon>Kingdonia</taxon>
    </lineage>
</organism>
<feature type="compositionally biased region" description="Acidic residues" evidence="1">
    <location>
        <begin position="88"/>
        <end position="100"/>
    </location>
</feature>
<name>A0A7J7LHN9_9MAGN</name>
<feature type="compositionally biased region" description="Basic and acidic residues" evidence="1">
    <location>
        <begin position="190"/>
        <end position="207"/>
    </location>
</feature>
<comment type="caution">
    <text evidence="3">The sequence shown here is derived from an EMBL/GenBank/DDBJ whole genome shotgun (WGS) entry which is preliminary data.</text>
</comment>
<evidence type="ECO:0000313" key="4">
    <source>
        <dbReference type="Proteomes" id="UP000541444"/>
    </source>
</evidence>
<feature type="region of interest" description="Disordered" evidence="1">
    <location>
        <begin position="67"/>
        <end position="323"/>
    </location>
</feature>
<gene>
    <name evidence="3" type="ORF">GIB67_037099</name>
</gene>
<evidence type="ECO:0000256" key="1">
    <source>
        <dbReference type="SAM" id="MobiDB-lite"/>
    </source>
</evidence>
<evidence type="ECO:0000256" key="2">
    <source>
        <dbReference type="SAM" id="Phobius"/>
    </source>
</evidence>
<keyword evidence="4" id="KW-1185">Reference proteome</keyword>
<dbReference type="EMBL" id="JACGCM010002279">
    <property type="protein sequence ID" value="KAF6142181.1"/>
    <property type="molecule type" value="Genomic_DNA"/>
</dbReference>
<proteinExistence type="predicted"/>
<accession>A0A7J7LHN9</accession>
<feature type="compositionally biased region" description="Acidic residues" evidence="1">
    <location>
        <begin position="107"/>
        <end position="121"/>
    </location>
</feature>
<dbReference type="Proteomes" id="UP000541444">
    <property type="component" value="Unassembled WGS sequence"/>
</dbReference>
<dbReference type="OrthoDB" id="1928179at2759"/>
<dbReference type="PANTHER" id="PTHR33700">
    <property type="entry name" value="MYB-LIKE PROTEIN X"/>
    <property type="match status" value="1"/>
</dbReference>
<feature type="compositionally biased region" description="Polar residues" evidence="1">
    <location>
        <begin position="210"/>
        <end position="265"/>
    </location>
</feature>
<sequence length="323" mass="36637">MFRHSPSRNQRSKGFKIKQALQICLLLAVCTWLLYQIKHSYDKKKVYDETSKKISETMEDGHEVVLKLGRKDLHPRVVEDEGESKNDDQEDENKNEDQEDESKNGSEEEGEEENTVDESEEEGRGGGDDEIDEQDQERAERDTDRGDDFVDEEEKRRDEKEISEDQNREKNTREAREENYMGDDASSAVIRERSSEEQDKYTEKIELTPKVTTKSTAGMINSTTAGNAETRTSSSKNQTDLSLENPTQNLDSNATLSTTTENSNVIKEDPFTANEDIDEVQNVSDDSSTSSSIPLEEKEDRIDLGTLPETDTIGRNSEDAEAE</sequence>
<reference evidence="3 4" key="1">
    <citation type="journal article" date="2020" name="IScience">
        <title>Genome Sequencing of the Endangered Kingdonia uniflora (Circaeasteraceae, Ranunculales) Reveals Potential Mechanisms of Evolutionary Specialization.</title>
        <authorList>
            <person name="Sun Y."/>
            <person name="Deng T."/>
            <person name="Zhang A."/>
            <person name="Moore M.J."/>
            <person name="Landis J.B."/>
            <person name="Lin N."/>
            <person name="Zhang H."/>
            <person name="Zhang X."/>
            <person name="Huang J."/>
            <person name="Zhang X."/>
            <person name="Sun H."/>
            <person name="Wang H."/>
        </authorList>
    </citation>
    <scope>NUCLEOTIDE SEQUENCE [LARGE SCALE GENOMIC DNA]</scope>
    <source>
        <strain evidence="3">TB1705</strain>
        <tissue evidence="3">Leaf</tissue>
    </source>
</reference>
<evidence type="ECO:0000313" key="3">
    <source>
        <dbReference type="EMBL" id="KAF6142181.1"/>
    </source>
</evidence>
<dbReference type="AlphaFoldDB" id="A0A7J7LHN9"/>
<feature type="compositionally biased region" description="Basic and acidic residues" evidence="1">
    <location>
        <begin position="67"/>
        <end position="87"/>
    </location>
</feature>
<keyword evidence="2" id="KW-1133">Transmembrane helix</keyword>